<sequence length="213" mass="22415">MRVTKYEHAALVVDEAGRRLIIDPGSFTRSLADTTDVDAVVVTHAHADHWTPEQLKGILQTNPDAVVLGPSGVVAALSEESIEATTVADGDTVEVGPFTLRFAGTTHAVIHSSIPVIDNTGVLVNGSLFYPGDAFTVPTFPVEVLAAPVGAPWLKIGEAIDYVAEVKPARSFPVHEKTLSEPGFAMHADRIKAATESVSGTSVVLQPGESLDV</sequence>
<keyword evidence="3" id="KW-1185">Reference proteome</keyword>
<dbReference type="PANTHER" id="PTHR43546:SF3">
    <property type="entry name" value="UPF0173 METAL-DEPENDENT HYDROLASE MJ1163"/>
    <property type="match status" value="1"/>
</dbReference>
<proteinExistence type="predicted"/>
<dbReference type="PANTHER" id="PTHR43546">
    <property type="entry name" value="UPF0173 METAL-DEPENDENT HYDROLASE MJ1163-RELATED"/>
    <property type="match status" value="1"/>
</dbReference>
<dbReference type="SUPFAM" id="SSF56281">
    <property type="entry name" value="Metallo-hydrolase/oxidoreductase"/>
    <property type="match status" value="1"/>
</dbReference>
<dbReference type="RefSeq" id="WP_344793788.1">
    <property type="nucleotide sequence ID" value="NZ_BAABAU010000001.1"/>
</dbReference>
<accession>A0ABP8DZ40</accession>
<gene>
    <name evidence="2" type="ORF">GCM10022256_08590</name>
</gene>
<name>A0ABP8DZ40_9MICO</name>
<dbReference type="Gene3D" id="3.60.15.10">
    <property type="entry name" value="Ribonuclease Z/Hydroxyacylglutathione hydrolase-like"/>
    <property type="match status" value="1"/>
</dbReference>
<dbReference type="InterPro" id="IPR050114">
    <property type="entry name" value="UPF0173_UPF0282_UlaG_hydrolase"/>
</dbReference>
<dbReference type="InterPro" id="IPR036866">
    <property type="entry name" value="RibonucZ/Hydroxyglut_hydro"/>
</dbReference>
<dbReference type="Pfam" id="PF13483">
    <property type="entry name" value="Lactamase_B_3"/>
    <property type="match status" value="1"/>
</dbReference>
<evidence type="ECO:0000313" key="2">
    <source>
        <dbReference type="EMBL" id="GAA4265247.1"/>
    </source>
</evidence>
<dbReference type="Proteomes" id="UP001501594">
    <property type="component" value="Unassembled WGS sequence"/>
</dbReference>
<dbReference type="InterPro" id="IPR001279">
    <property type="entry name" value="Metallo-B-lactamas"/>
</dbReference>
<evidence type="ECO:0000259" key="1">
    <source>
        <dbReference type="SMART" id="SM00849"/>
    </source>
</evidence>
<organism evidence="2 3">
    <name type="scientific">Frondihabitans peucedani</name>
    <dbReference type="NCBI Taxonomy" id="598626"/>
    <lineage>
        <taxon>Bacteria</taxon>
        <taxon>Bacillati</taxon>
        <taxon>Actinomycetota</taxon>
        <taxon>Actinomycetes</taxon>
        <taxon>Micrococcales</taxon>
        <taxon>Microbacteriaceae</taxon>
        <taxon>Frondihabitans</taxon>
    </lineage>
</organism>
<feature type="domain" description="Metallo-beta-lactamase" evidence="1">
    <location>
        <begin position="6"/>
        <end position="175"/>
    </location>
</feature>
<comment type="caution">
    <text evidence="2">The sequence shown here is derived from an EMBL/GenBank/DDBJ whole genome shotgun (WGS) entry which is preliminary data.</text>
</comment>
<dbReference type="SMART" id="SM00849">
    <property type="entry name" value="Lactamase_B"/>
    <property type="match status" value="1"/>
</dbReference>
<evidence type="ECO:0000313" key="3">
    <source>
        <dbReference type="Proteomes" id="UP001501594"/>
    </source>
</evidence>
<reference evidence="3" key="1">
    <citation type="journal article" date="2019" name="Int. J. Syst. Evol. Microbiol.">
        <title>The Global Catalogue of Microorganisms (GCM) 10K type strain sequencing project: providing services to taxonomists for standard genome sequencing and annotation.</title>
        <authorList>
            <consortium name="The Broad Institute Genomics Platform"/>
            <consortium name="The Broad Institute Genome Sequencing Center for Infectious Disease"/>
            <person name="Wu L."/>
            <person name="Ma J."/>
        </authorList>
    </citation>
    <scope>NUCLEOTIDE SEQUENCE [LARGE SCALE GENOMIC DNA]</scope>
    <source>
        <strain evidence="3">JCM 17442</strain>
    </source>
</reference>
<protein>
    <submittedName>
        <fullName evidence="2">MBL fold metallo-hydrolase</fullName>
    </submittedName>
</protein>
<dbReference type="EMBL" id="BAABAU010000001">
    <property type="protein sequence ID" value="GAA4265247.1"/>
    <property type="molecule type" value="Genomic_DNA"/>
</dbReference>